<evidence type="ECO:0000313" key="2">
    <source>
        <dbReference type="EMBL" id="KAF0691517.1"/>
    </source>
</evidence>
<evidence type="ECO:0000313" key="3">
    <source>
        <dbReference type="Proteomes" id="UP000478052"/>
    </source>
</evidence>
<proteinExistence type="predicted"/>
<accession>A0A6G0VKP5</accession>
<dbReference type="InterPro" id="IPR021896">
    <property type="entry name" value="THAP9-like_HTH"/>
</dbReference>
<dbReference type="OrthoDB" id="6627680at2759"/>
<reference evidence="2 3" key="1">
    <citation type="submission" date="2019-08" db="EMBL/GenBank/DDBJ databases">
        <title>Whole genome of Aphis craccivora.</title>
        <authorList>
            <person name="Voronova N.V."/>
            <person name="Shulinski R.S."/>
            <person name="Bandarenka Y.V."/>
            <person name="Zhorov D.G."/>
            <person name="Warner D."/>
        </authorList>
    </citation>
    <scope>NUCLEOTIDE SEQUENCE [LARGE SCALE GENOMIC DNA]</scope>
    <source>
        <strain evidence="2">180601</strain>
        <tissue evidence="2">Whole Body</tissue>
    </source>
</reference>
<dbReference type="Proteomes" id="UP000478052">
    <property type="component" value="Unassembled WGS sequence"/>
</dbReference>
<sequence>MVARICSIHFSRSALVEKSLIQRFSKYSPCKRRKLKPNAIPSKYLSIEEMGMYNKEEKQQPSEFKLLPNKSEVSLTGQSNTEIGNKELNRSLLNEFNATDSSLIVVDGPLMTIDSTLLADDNNLIAEIGDSHSLADESNNVSERFYKYGILCCFILTNAHHENDVQNKLSKFFTKTQIQYFLQPQKRIQKWENEDIIGAITLRSISPKAYNYLRLTLGYPYPGLSTLRTWALNFPIEPGVLNGVLRIMKAK</sequence>
<feature type="domain" description="THAP9-like helix-turn-helix" evidence="1">
    <location>
        <begin position="162"/>
        <end position="230"/>
    </location>
</feature>
<dbReference type="Pfam" id="PF12017">
    <property type="entry name" value="Tnp_P_element"/>
    <property type="match status" value="1"/>
</dbReference>
<organism evidence="2 3">
    <name type="scientific">Aphis craccivora</name>
    <name type="common">Cowpea aphid</name>
    <dbReference type="NCBI Taxonomy" id="307492"/>
    <lineage>
        <taxon>Eukaryota</taxon>
        <taxon>Metazoa</taxon>
        <taxon>Ecdysozoa</taxon>
        <taxon>Arthropoda</taxon>
        <taxon>Hexapoda</taxon>
        <taxon>Insecta</taxon>
        <taxon>Pterygota</taxon>
        <taxon>Neoptera</taxon>
        <taxon>Paraneoptera</taxon>
        <taxon>Hemiptera</taxon>
        <taxon>Sternorrhyncha</taxon>
        <taxon>Aphidomorpha</taxon>
        <taxon>Aphidoidea</taxon>
        <taxon>Aphididae</taxon>
        <taxon>Aphidini</taxon>
        <taxon>Aphis</taxon>
        <taxon>Aphis</taxon>
    </lineage>
</organism>
<dbReference type="EMBL" id="VUJU01015918">
    <property type="protein sequence ID" value="KAF0691517.1"/>
    <property type="molecule type" value="Genomic_DNA"/>
</dbReference>
<comment type="caution">
    <text evidence="2">The sequence shown here is derived from an EMBL/GenBank/DDBJ whole genome shotgun (WGS) entry which is preliminary data.</text>
</comment>
<feature type="non-terminal residue" evidence="2">
    <location>
        <position position="251"/>
    </location>
</feature>
<evidence type="ECO:0000259" key="1">
    <source>
        <dbReference type="Pfam" id="PF12017"/>
    </source>
</evidence>
<gene>
    <name evidence="2" type="ORF">FWK35_00034168</name>
</gene>
<name>A0A6G0VKP5_APHCR</name>
<protein>
    <submittedName>
        <fullName evidence="2">THAP-type domain-containing protein</fullName>
    </submittedName>
</protein>
<dbReference type="AlphaFoldDB" id="A0A6G0VKP5"/>
<keyword evidence="3" id="KW-1185">Reference proteome</keyword>